<dbReference type="OMA" id="MITHTLI"/>
<evidence type="ECO:0000256" key="2">
    <source>
        <dbReference type="ARBA" id="ARBA00022475"/>
    </source>
</evidence>
<keyword evidence="9" id="KW-1185">Reference proteome</keyword>
<evidence type="ECO:0000313" key="9">
    <source>
        <dbReference type="Proteomes" id="UP000887567"/>
    </source>
</evidence>
<feature type="transmembrane region" description="Helical" evidence="6">
    <location>
        <begin position="40"/>
        <end position="66"/>
    </location>
</feature>
<organism evidence="8 9">
    <name type="scientific">Exaiptasia diaphana</name>
    <name type="common">Tropical sea anemone</name>
    <name type="synonym">Aiptasia pulchella</name>
    <dbReference type="NCBI Taxonomy" id="2652724"/>
    <lineage>
        <taxon>Eukaryota</taxon>
        <taxon>Metazoa</taxon>
        <taxon>Cnidaria</taxon>
        <taxon>Anthozoa</taxon>
        <taxon>Hexacorallia</taxon>
        <taxon>Actiniaria</taxon>
        <taxon>Aiptasiidae</taxon>
        <taxon>Exaiptasia</taxon>
    </lineage>
</organism>
<feature type="transmembrane region" description="Helical" evidence="6">
    <location>
        <begin position="188"/>
        <end position="210"/>
    </location>
</feature>
<feature type="transmembrane region" description="Helical" evidence="6">
    <location>
        <begin position="118"/>
        <end position="139"/>
    </location>
</feature>
<evidence type="ECO:0000256" key="5">
    <source>
        <dbReference type="ARBA" id="ARBA00023136"/>
    </source>
</evidence>
<dbReference type="Proteomes" id="UP000887567">
    <property type="component" value="Unplaced"/>
</dbReference>
<dbReference type="GeneID" id="110248137"/>
<dbReference type="InterPro" id="IPR000276">
    <property type="entry name" value="GPCR_Rhodpsn"/>
</dbReference>
<dbReference type="AlphaFoldDB" id="A0A913XV68"/>
<keyword evidence="3 6" id="KW-0812">Transmembrane</keyword>
<feature type="transmembrane region" description="Helical" evidence="6">
    <location>
        <begin position="160"/>
        <end position="182"/>
    </location>
</feature>
<evidence type="ECO:0000256" key="6">
    <source>
        <dbReference type="SAM" id="Phobius"/>
    </source>
</evidence>
<feature type="domain" description="G-protein coupled receptors family 1 profile" evidence="7">
    <location>
        <begin position="57"/>
        <end position="307"/>
    </location>
</feature>
<dbReference type="Gene3D" id="1.20.1070.10">
    <property type="entry name" value="Rhodopsin 7-helix transmembrane proteins"/>
    <property type="match status" value="1"/>
</dbReference>
<dbReference type="GO" id="GO:0005886">
    <property type="term" value="C:plasma membrane"/>
    <property type="evidence" value="ECO:0007669"/>
    <property type="project" value="UniProtKB-SubCell"/>
</dbReference>
<feature type="transmembrane region" description="Helical" evidence="6">
    <location>
        <begin position="284"/>
        <end position="306"/>
    </location>
</feature>
<evidence type="ECO:0000256" key="4">
    <source>
        <dbReference type="ARBA" id="ARBA00022989"/>
    </source>
</evidence>
<feature type="transmembrane region" description="Helical" evidence="6">
    <location>
        <begin position="78"/>
        <end position="98"/>
    </location>
</feature>
<dbReference type="PRINTS" id="PR00237">
    <property type="entry name" value="GPCRRHODOPSN"/>
</dbReference>
<evidence type="ECO:0000256" key="3">
    <source>
        <dbReference type="ARBA" id="ARBA00022692"/>
    </source>
</evidence>
<dbReference type="SUPFAM" id="SSF81321">
    <property type="entry name" value="Family A G protein-coupled receptor-like"/>
    <property type="match status" value="1"/>
</dbReference>
<sequence>MANNSSSVVVSQNKPDGCFLSVADFNPYDMNRPDSVHPTWTFLATINGLAAPPTIVVNALVIWTVIMDENLRSSAFNILLASLAVTDFLVGLLVEPLYCLFLGCLLNKCLSPECTFTVYILSSLACSGATMVSFTLASAERYLAIEHPNFYRKNITAKKVISTTAIIWVIFLACLISASALLNRTYPHLYKVPSAVAGSILGMIILYCSLKVQITAYRQSRTIALQKASVQQPNDEQEQEQRLKEYKRVFMMTILVIASVLFYTPYIIVSVIKATRGTDVTSNFQYVATPICATLIHLQSLINPIIMSLRLSYIRQGIKNKLASLV</sequence>
<dbReference type="CDD" id="cd00637">
    <property type="entry name" value="7tm_classA_rhodopsin-like"/>
    <property type="match status" value="1"/>
</dbReference>
<reference evidence="8" key="1">
    <citation type="submission" date="2022-11" db="UniProtKB">
        <authorList>
            <consortium name="EnsemblMetazoa"/>
        </authorList>
    </citation>
    <scope>IDENTIFICATION</scope>
</reference>
<dbReference type="KEGG" id="epa:110248137"/>
<dbReference type="RefSeq" id="XP_020910296.1">
    <property type="nucleotide sequence ID" value="XM_021054637.1"/>
</dbReference>
<accession>A0A913XV68</accession>
<feature type="transmembrane region" description="Helical" evidence="6">
    <location>
        <begin position="249"/>
        <end position="272"/>
    </location>
</feature>
<evidence type="ECO:0000256" key="1">
    <source>
        <dbReference type="ARBA" id="ARBA00004651"/>
    </source>
</evidence>
<dbReference type="EnsemblMetazoa" id="XM_021054637.1">
    <property type="protein sequence ID" value="XP_020910296.1"/>
    <property type="gene ID" value="LOC110248137"/>
</dbReference>
<name>A0A913XV68_EXADI</name>
<keyword evidence="5 6" id="KW-0472">Membrane</keyword>
<keyword evidence="4 6" id="KW-1133">Transmembrane helix</keyword>
<dbReference type="PANTHER" id="PTHR22750">
    <property type="entry name" value="G-PROTEIN COUPLED RECEPTOR"/>
    <property type="match status" value="1"/>
</dbReference>
<protein>
    <recommendedName>
        <fullName evidence="7">G-protein coupled receptors family 1 profile domain-containing protein</fullName>
    </recommendedName>
</protein>
<keyword evidence="2" id="KW-1003">Cell membrane</keyword>
<dbReference type="PROSITE" id="PS50262">
    <property type="entry name" value="G_PROTEIN_RECEP_F1_2"/>
    <property type="match status" value="1"/>
</dbReference>
<dbReference type="Pfam" id="PF00001">
    <property type="entry name" value="7tm_1"/>
    <property type="match status" value="1"/>
</dbReference>
<comment type="subcellular location">
    <subcellularLocation>
        <location evidence="1">Cell membrane</location>
        <topology evidence="1">Multi-pass membrane protein</topology>
    </subcellularLocation>
</comment>
<dbReference type="InterPro" id="IPR017452">
    <property type="entry name" value="GPCR_Rhodpsn_7TM"/>
</dbReference>
<proteinExistence type="predicted"/>
<evidence type="ECO:0000313" key="8">
    <source>
        <dbReference type="EnsemblMetazoa" id="XP_020910296.1"/>
    </source>
</evidence>
<evidence type="ECO:0000259" key="7">
    <source>
        <dbReference type="PROSITE" id="PS50262"/>
    </source>
</evidence>
<dbReference type="GO" id="GO:0004930">
    <property type="term" value="F:G protein-coupled receptor activity"/>
    <property type="evidence" value="ECO:0007669"/>
    <property type="project" value="InterPro"/>
</dbReference>
<dbReference type="OrthoDB" id="5955857at2759"/>